<dbReference type="Proteomes" id="UP000032545">
    <property type="component" value="Unassembled WGS sequence"/>
</dbReference>
<dbReference type="Gene3D" id="1.10.287.1490">
    <property type="match status" value="1"/>
</dbReference>
<accession>A0A0D8BN45</accession>
<dbReference type="OrthoDB" id="9784388at2"/>
<dbReference type="Pfam" id="PF02591">
    <property type="entry name" value="Zn_ribbon_9"/>
    <property type="match status" value="1"/>
</dbReference>
<evidence type="ECO:0000259" key="2">
    <source>
        <dbReference type="Pfam" id="PF02591"/>
    </source>
</evidence>
<dbReference type="RefSeq" id="WP_044883622.1">
    <property type="nucleotide sequence ID" value="NZ_JYFN01000004.1"/>
</dbReference>
<reference evidence="4 5" key="2">
    <citation type="journal article" date="2016" name="Genome Announc.">
        <title>Permanent Draft Genome Sequences for Two Variants of Frankia sp. Strain CpI1, the First Frankia Strain Isolated from Root Nodules of Comptonia peregrina.</title>
        <authorList>
            <person name="Oshone R."/>
            <person name="Hurst S.G.IV."/>
            <person name="Abebe-Akele F."/>
            <person name="Simpson S."/>
            <person name="Morris K."/>
            <person name="Thomas W.K."/>
            <person name="Tisa L.S."/>
        </authorList>
    </citation>
    <scope>NUCLEOTIDE SEQUENCE [LARGE SCALE GENOMIC DNA]</scope>
    <source>
        <strain evidence="5">CpI1-S</strain>
    </source>
</reference>
<evidence type="ECO:0000259" key="3">
    <source>
        <dbReference type="Pfam" id="PF24481"/>
    </source>
</evidence>
<dbReference type="InterPro" id="IPR003743">
    <property type="entry name" value="Zf-RING_7"/>
</dbReference>
<dbReference type="InterPro" id="IPR056003">
    <property type="entry name" value="CT398_CC_hairpin"/>
</dbReference>
<feature type="domain" description="C4-type zinc ribbon" evidence="2">
    <location>
        <begin position="205"/>
        <end position="239"/>
    </location>
</feature>
<dbReference type="PATRIC" id="fig|1502723.3.peg.3428"/>
<keyword evidence="1" id="KW-0175">Coiled coil</keyword>
<evidence type="ECO:0000313" key="5">
    <source>
        <dbReference type="Proteomes" id="UP000032545"/>
    </source>
</evidence>
<name>A0A0D8BN45_9ACTN</name>
<dbReference type="PANTHER" id="PTHR39082">
    <property type="entry name" value="PHOSPHOLIPASE C-BETA-2-RELATED"/>
    <property type="match status" value="1"/>
</dbReference>
<evidence type="ECO:0000313" key="4">
    <source>
        <dbReference type="EMBL" id="KJE24847.1"/>
    </source>
</evidence>
<dbReference type="InterPro" id="IPR052376">
    <property type="entry name" value="Oxidative_Scav/Glycosyltrans"/>
</dbReference>
<organism evidence="4 5">
    <name type="scientific">Frankia torreyi</name>
    <dbReference type="NCBI Taxonomy" id="1856"/>
    <lineage>
        <taxon>Bacteria</taxon>
        <taxon>Bacillati</taxon>
        <taxon>Actinomycetota</taxon>
        <taxon>Actinomycetes</taxon>
        <taxon>Frankiales</taxon>
        <taxon>Frankiaceae</taxon>
        <taxon>Frankia</taxon>
    </lineage>
</organism>
<gene>
    <name evidence="4" type="ORF">FF36_00854</name>
</gene>
<sequence>MKADPAIQLRLLDLQALDAGLDRLAARRRGLPELAVITERTAALGTLDDEVVGVRTELGDVTRAQRKLETEIELVRTRSARDSQRLESGAVTNSRELENLQAELASLARRQGVLEDDALEKMEAVEGLEGQLAALSQRRADLQAEIDAATIARDKAYAEIDTETARLRQDREALAPRLPEALVTLYERIRASSGGVGAAPLLRRRCQGCHLELSGGDLRAVAAAPVDEVVRCEECRRILVRTPESGL</sequence>
<dbReference type="PANTHER" id="PTHR39082:SF1">
    <property type="entry name" value="SCAVENGER RECEPTOR CLASS A MEMBER 3"/>
    <property type="match status" value="1"/>
</dbReference>
<keyword evidence="5" id="KW-1185">Reference proteome</keyword>
<feature type="coiled-coil region" evidence="1">
    <location>
        <begin position="90"/>
        <end position="159"/>
    </location>
</feature>
<dbReference type="Pfam" id="PF24481">
    <property type="entry name" value="CT398_CC"/>
    <property type="match status" value="1"/>
</dbReference>
<comment type="caution">
    <text evidence="4">The sequence shown here is derived from an EMBL/GenBank/DDBJ whole genome shotgun (WGS) entry which is preliminary data.</text>
</comment>
<protein>
    <submittedName>
        <fullName evidence="4">Zn-ribbon protein</fullName>
    </submittedName>
</protein>
<reference evidence="5" key="1">
    <citation type="submission" date="2015-02" db="EMBL/GenBank/DDBJ databases">
        <title>Draft Genome of Frankia sp. CpI1-S.</title>
        <authorList>
            <person name="Oshone R.T."/>
            <person name="Ngom M."/>
            <person name="Ghodhbane-Gtari F."/>
            <person name="Gtari M."/>
            <person name="Morris K."/>
            <person name="Thomas K."/>
            <person name="Sen A."/>
            <person name="Tisa L.S."/>
        </authorList>
    </citation>
    <scope>NUCLEOTIDE SEQUENCE [LARGE SCALE GENOMIC DNA]</scope>
    <source>
        <strain evidence="5">CpI1-S</strain>
    </source>
</reference>
<dbReference type="EMBL" id="JYFN01000004">
    <property type="protein sequence ID" value="KJE24847.1"/>
    <property type="molecule type" value="Genomic_DNA"/>
</dbReference>
<evidence type="ECO:0000256" key="1">
    <source>
        <dbReference type="SAM" id="Coils"/>
    </source>
</evidence>
<proteinExistence type="predicted"/>
<feature type="domain" description="CT398-like coiled coil hairpin" evidence="3">
    <location>
        <begin position="14"/>
        <end position="194"/>
    </location>
</feature>
<dbReference type="AlphaFoldDB" id="A0A0D8BN45"/>